<organism evidence="2 3">
    <name type="scientific">Endocarpon pusillum</name>
    <dbReference type="NCBI Taxonomy" id="364733"/>
    <lineage>
        <taxon>Eukaryota</taxon>
        <taxon>Fungi</taxon>
        <taxon>Dikarya</taxon>
        <taxon>Ascomycota</taxon>
        <taxon>Pezizomycotina</taxon>
        <taxon>Eurotiomycetes</taxon>
        <taxon>Chaetothyriomycetidae</taxon>
        <taxon>Verrucariales</taxon>
        <taxon>Verrucariaceae</taxon>
        <taxon>Endocarpon</taxon>
    </lineage>
</organism>
<evidence type="ECO:0000256" key="1">
    <source>
        <dbReference type="SAM" id="MobiDB-lite"/>
    </source>
</evidence>
<name>A0A8H7E7U3_9EURO</name>
<feature type="compositionally biased region" description="Basic and acidic residues" evidence="1">
    <location>
        <begin position="59"/>
        <end position="79"/>
    </location>
</feature>
<comment type="caution">
    <text evidence="2">The sequence shown here is derived from an EMBL/GenBank/DDBJ whole genome shotgun (WGS) entry which is preliminary data.</text>
</comment>
<keyword evidence="3" id="KW-1185">Reference proteome</keyword>
<dbReference type="AlphaFoldDB" id="A0A8H7E7U3"/>
<reference evidence="2" key="1">
    <citation type="submission" date="2020-02" db="EMBL/GenBank/DDBJ databases">
        <authorList>
            <person name="Palmer J.M."/>
        </authorList>
    </citation>
    <scope>NUCLEOTIDE SEQUENCE</scope>
    <source>
        <strain evidence="2">EPUS1.4</strain>
        <tissue evidence="2">Thallus</tissue>
    </source>
</reference>
<sequence length="117" mass="13307">MRLKKLEQRPNQVVREVVRVIEELEKDVPSLTKDEEKAEVLRENKTITSREQVIAAAQRQEELTHRNKSSDKGQDKGKSNSDQSTSPSKAHARKNHPYRGRSSGNHGKSSADNRDHP</sequence>
<protein>
    <submittedName>
        <fullName evidence="2">Uncharacterized protein</fullName>
    </submittedName>
</protein>
<gene>
    <name evidence="2" type="ORF">GJ744_007690</name>
</gene>
<dbReference type="Proteomes" id="UP000606974">
    <property type="component" value="Unassembled WGS sequence"/>
</dbReference>
<accession>A0A8H7E7U3</accession>
<evidence type="ECO:0000313" key="2">
    <source>
        <dbReference type="EMBL" id="KAF7513639.1"/>
    </source>
</evidence>
<feature type="compositionally biased region" description="Basic residues" evidence="1">
    <location>
        <begin position="90"/>
        <end position="99"/>
    </location>
</feature>
<feature type="compositionally biased region" description="Basic and acidic residues" evidence="1">
    <location>
        <begin position="25"/>
        <end position="45"/>
    </location>
</feature>
<dbReference type="EMBL" id="JAACFV010000004">
    <property type="protein sequence ID" value="KAF7513639.1"/>
    <property type="molecule type" value="Genomic_DNA"/>
</dbReference>
<feature type="region of interest" description="Disordered" evidence="1">
    <location>
        <begin position="25"/>
        <end position="117"/>
    </location>
</feature>
<proteinExistence type="predicted"/>
<evidence type="ECO:0000313" key="3">
    <source>
        <dbReference type="Proteomes" id="UP000606974"/>
    </source>
</evidence>